<organism evidence="1 2">
    <name type="scientific">Cymbomonas tetramitiformis</name>
    <dbReference type="NCBI Taxonomy" id="36881"/>
    <lineage>
        <taxon>Eukaryota</taxon>
        <taxon>Viridiplantae</taxon>
        <taxon>Chlorophyta</taxon>
        <taxon>Pyramimonadophyceae</taxon>
        <taxon>Pyramimonadales</taxon>
        <taxon>Pyramimonadaceae</taxon>
        <taxon>Cymbomonas</taxon>
    </lineage>
</organism>
<dbReference type="Gene3D" id="3.40.30.10">
    <property type="entry name" value="Glutaredoxin"/>
    <property type="match status" value="1"/>
</dbReference>
<dbReference type="Proteomes" id="UP001190700">
    <property type="component" value="Unassembled WGS sequence"/>
</dbReference>
<name>A0AAE0EWF5_9CHLO</name>
<evidence type="ECO:0008006" key="3">
    <source>
        <dbReference type="Google" id="ProtNLM"/>
    </source>
</evidence>
<comment type="caution">
    <text evidence="1">The sequence shown here is derived from an EMBL/GenBank/DDBJ whole genome shotgun (WGS) entry which is preliminary data.</text>
</comment>
<keyword evidence="2" id="KW-1185">Reference proteome</keyword>
<dbReference type="SUPFAM" id="SSF52833">
    <property type="entry name" value="Thioredoxin-like"/>
    <property type="match status" value="1"/>
</dbReference>
<reference evidence="1 2" key="1">
    <citation type="journal article" date="2015" name="Genome Biol. Evol.">
        <title>Comparative Genomics of a Bacterivorous Green Alga Reveals Evolutionary Causalities and Consequences of Phago-Mixotrophic Mode of Nutrition.</title>
        <authorList>
            <person name="Burns J.A."/>
            <person name="Paasch A."/>
            <person name="Narechania A."/>
            <person name="Kim E."/>
        </authorList>
    </citation>
    <scope>NUCLEOTIDE SEQUENCE [LARGE SCALE GENOMIC DNA]</scope>
    <source>
        <strain evidence="1 2">PLY_AMNH</strain>
    </source>
</reference>
<sequence>MSTTLGSAGFRTFTFDSKLARGPLNTTRRLGVPAPKFVAKRSFTPIRASSDDRSSSDSLINKFHHVTLLHQGQGTELAKLTGRTSVPNIWIGGENIGGCNDGSPGLMPLVNEGKLEEKLAKARS</sequence>
<protein>
    <recommendedName>
        <fullName evidence="3">Glutaredoxin domain-containing protein</fullName>
    </recommendedName>
</protein>
<dbReference type="AlphaFoldDB" id="A0AAE0EWF5"/>
<dbReference type="EMBL" id="LGRX02033080">
    <property type="protein sequence ID" value="KAK3243156.1"/>
    <property type="molecule type" value="Genomic_DNA"/>
</dbReference>
<evidence type="ECO:0000313" key="1">
    <source>
        <dbReference type="EMBL" id="KAK3243156.1"/>
    </source>
</evidence>
<gene>
    <name evidence="1" type="ORF">CYMTET_47175</name>
</gene>
<proteinExistence type="predicted"/>
<evidence type="ECO:0000313" key="2">
    <source>
        <dbReference type="Proteomes" id="UP001190700"/>
    </source>
</evidence>
<dbReference type="InterPro" id="IPR036249">
    <property type="entry name" value="Thioredoxin-like_sf"/>
</dbReference>
<accession>A0AAE0EWF5</accession>